<dbReference type="AlphaFoldDB" id="A0A106EG93"/>
<protein>
    <submittedName>
        <fullName evidence="1">Uncharacterized protein</fullName>
    </submittedName>
</protein>
<keyword evidence="2" id="KW-1185">Reference proteome</keyword>
<gene>
    <name evidence="1" type="ORF">WT27_23670</name>
</gene>
<comment type="caution">
    <text evidence="1">The sequence shown here is derived from an EMBL/GenBank/DDBJ whole genome shotgun (WGS) entry which is preliminary data.</text>
</comment>
<proteinExistence type="predicted"/>
<evidence type="ECO:0000313" key="2">
    <source>
        <dbReference type="Proteomes" id="UP000062317"/>
    </source>
</evidence>
<evidence type="ECO:0000313" key="1">
    <source>
        <dbReference type="EMBL" id="KVV57932.1"/>
    </source>
</evidence>
<sequence length="153" mass="15942">MCAAKVTGGVKLDAALARYLDNATLTMRAGLLEGATEPDGTPTALVGFWQEYGTEDIPPRPFMRTTALAQASRWAKIVGVTLQRNGGDFDAALRLAGEAAVVDIQATIGAWTDPPNAKSTIAKKGFDGPLRGSAAAPMQHAVAYDIVDGAPTE</sequence>
<reference evidence="1 2" key="1">
    <citation type="submission" date="2015-11" db="EMBL/GenBank/DDBJ databases">
        <title>Expanding the genomic diversity of Burkholderia species for the development of highly accurate diagnostics.</title>
        <authorList>
            <person name="Sahl J."/>
            <person name="Keim P."/>
            <person name="Wagner D."/>
        </authorList>
    </citation>
    <scope>NUCLEOTIDE SEQUENCE [LARGE SCALE GENOMIC DNA]</scope>
    <source>
        <strain evidence="1 2">MSMB1301WGS</strain>
    </source>
</reference>
<name>A0A106EG93_9BURK</name>
<dbReference type="Proteomes" id="UP000062317">
    <property type="component" value="Unassembled WGS sequence"/>
</dbReference>
<dbReference type="EMBL" id="LPEQ01000009">
    <property type="protein sequence ID" value="KVV57932.1"/>
    <property type="molecule type" value="Genomic_DNA"/>
</dbReference>
<dbReference type="RefSeq" id="WP_060103034.1">
    <property type="nucleotide sequence ID" value="NZ_LPFQ01000017.1"/>
</dbReference>
<accession>A0A106EG93</accession>
<organism evidence="1 2">
    <name type="scientific">Burkholderia territorii</name>
    <dbReference type="NCBI Taxonomy" id="1503055"/>
    <lineage>
        <taxon>Bacteria</taxon>
        <taxon>Pseudomonadati</taxon>
        <taxon>Pseudomonadota</taxon>
        <taxon>Betaproteobacteria</taxon>
        <taxon>Burkholderiales</taxon>
        <taxon>Burkholderiaceae</taxon>
        <taxon>Burkholderia</taxon>
        <taxon>Burkholderia cepacia complex</taxon>
    </lineage>
</organism>